<organism evidence="2 3">
    <name type="scientific">Forsythia ovata</name>
    <dbReference type="NCBI Taxonomy" id="205694"/>
    <lineage>
        <taxon>Eukaryota</taxon>
        <taxon>Viridiplantae</taxon>
        <taxon>Streptophyta</taxon>
        <taxon>Embryophyta</taxon>
        <taxon>Tracheophyta</taxon>
        <taxon>Spermatophyta</taxon>
        <taxon>Magnoliopsida</taxon>
        <taxon>eudicotyledons</taxon>
        <taxon>Gunneridae</taxon>
        <taxon>Pentapetalae</taxon>
        <taxon>asterids</taxon>
        <taxon>lamiids</taxon>
        <taxon>Lamiales</taxon>
        <taxon>Oleaceae</taxon>
        <taxon>Forsythieae</taxon>
        <taxon>Forsythia</taxon>
    </lineage>
</organism>
<name>A0ABD1UEJ9_9LAMI</name>
<keyword evidence="3" id="KW-1185">Reference proteome</keyword>
<protein>
    <submittedName>
        <fullName evidence="2">Uncharacterized protein</fullName>
    </submittedName>
</protein>
<dbReference type="AlphaFoldDB" id="A0ABD1UEJ9"/>
<evidence type="ECO:0000313" key="3">
    <source>
        <dbReference type="Proteomes" id="UP001604277"/>
    </source>
</evidence>
<reference evidence="3" key="1">
    <citation type="submission" date="2024-07" db="EMBL/GenBank/DDBJ databases">
        <title>Two chromosome-level genome assemblies of Korean endemic species Abeliophyllum distichum and Forsythia ovata (Oleaceae).</title>
        <authorList>
            <person name="Jang H."/>
        </authorList>
    </citation>
    <scope>NUCLEOTIDE SEQUENCE [LARGE SCALE GENOMIC DNA]</scope>
</reference>
<dbReference type="Proteomes" id="UP001604277">
    <property type="component" value="Unassembled WGS sequence"/>
</dbReference>
<evidence type="ECO:0000313" key="2">
    <source>
        <dbReference type="EMBL" id="KAL2523467.1"/>
    </source>
</evidence>
<keyword evidence="1" id="KW-1133">Transmembrane helix</keyword>
<dbReference type="EMBL" id="JBFOLJ010000007">
    <property type="protein sequence ID" value="KAL2523467.1"/>
    <property type="molecule type" value="Genomic_DNA"/>
</dbReference>
<proteinExistence type="predicted"/>
<keyword evidence="1" id="KW-0472">Membrane</keyword>
<feature type="transmembrane region" description="Helical" evidence="1">
    <location>
        <begin position="38"/>
        <end position="55"/>
    </location>
</feature>
<dbReference type="PROSITE" id="PS51257">
    <property type="entry name" value="PROKAR_LIPOPROTEIN"/>
    <property type="match status" value="1"/>
</dbReference>
<sequence>MAEDMKREVELKAVWFAAGMAAFMACLERFIFYTHWRMWVFLALNLLLLAILFTSTMKTQTPSNHIDNCVGEYEDEKNKRSEECRPLVSNIGTDHFSNNLPKLREGLCVKFVEEYEDDEYGKEGSFELSKEELNERVEAFIKMQKNGFFWIKWQPNKPLVSDVATSTSCRLRSLSRTSDDISAKHVLVKSSNVCI</sequence>
<accession>A0ABD1UEJ9</accession>
<dbReference type="PANTHER" id="PTHR35997">
    <property type="entry name" value="COTTON FIBER PROTEIN-RELATED"/>
    <property type="match status" value="1"/>
</dbReference>
<gene>
    <name evidence="2" type="ORF">Fot_27390</name>
</gene>
<keyword evidence="1" id="KW-0812">Transmembrane</keyword>
<feature type="transmembrane region" description="Helical" evidence="1">
    <location>
        <begin position="12"/>
        <end position="32"/>
    </location>
</feature>
<comment type="caution">
    <text evidence="2">The sequence shown here is derived from an EMBL/GenBank/DDBJ whole genome shotgun (WGS) entry which is preliminary data.</text>
</comment>
<evidence type="ECO:0000256" key="1">
    <source>
        <dbReference type="SAM" id="Phobius"/>
    </source>
</evidence>
<dbReference type="PANTHER" id="PTHR35997:SF5">
    <property type="entry name" value="OS09G0539700 PROTEIN"/>
    <property type="match status" value="1"/>
</dbReference>